<dbReference type="HOGENOM" id="CLU_288685_0_0_1"/>
<dbReference type="Proteomes" id="UP000001056">
    <property type="component" value="Unassembled WGS sequence"/>
</dbReference>
<dbReference type="InParanoid" id="Q2H233"/>
<organism evidence="2 3">
    <name type="scientific">Chaetomium globosum (strain ATCC 6205 / CBS 148.51 / DSM 1962 / NBRC 6347 / NRRL 1970)</name>
    <name type="common">Soil fungus</name>
    <dbReference type="NCBI Taxonomy" id="306901"/>
    <lineage>
        <taxon>Eukaryota</taxon>
        <taxon>Fungi</taxon>
        <taxon>Dikarya</taxon>
        <taxon>Ascomycota</taxon>
        <taxon>Pezizomycotina</taxon>
        <taxon>Sordariomycetes</taxon>
        <taxon>Sordariomycetidae</taxon>
        <taxon>Sordariales</taxon>
        <taxon>Chaetomiaceae</taxon>
        <taxon>Chaetomium</taxon>
    </lineage>
</organism>
<gene>
    <name evidence="2" type="ORF">CHGG_04163</name>
</gene>
<dbReference type="GeneID" id="4391752"/>
<keyword evidence="3" id="KW-1185">Reference proteome</keyword>
<feature type="region of interest" description="Disordered" evidence="1">
    <location>
        <begin position="109"/>
        <end position="137"/>
    </location>
</feature>
<feature type="compositionally biased region" description="Polar residues" evidence="1">
    <location>
        <begin position="837"/>
        <end position="847"/>
    </location>
</feature>
<feature type="region of interest" description="Disordered" evidence="1">
    <location>
        <begin position="837"/>
        <end position="892"/>
    </location>
</feature>
<sequence>MEDRRRLAAPELTQWVKKIKNKMTSLPPMGDFQDPRADFRHGFVLRLRLSRREREMLEVAAADEDGPPSPLPAAGQPGLAKQVAVLLFLRWSFAHHTLRELLSQLGEAETDSASESSEFGDGTNSETSWGWHPAAKKSAAEKEHQSALLKSFAVGLATRLDYALPFDARRERVKELLSDPENVEFWDNYQNCHGSMARELDNDNPEKFAVAPIPEDEKIWLGLANKVIKTHHVMCRWPGVHEAAAFAAQALGIRGMGPEYPFIGTWFKRYLTAISQATAHKGRPNIYAYWICNGTGQFNPQLIRNLGEFRCSADYPEYEEDWVQTVYASVDAADVWDVWTLLRMIQCESASREITASELRLLRAAQYQAGPPDLKKECSPAILDLKEYVDIARYNSPEYQLRPVTSKTTITELLEKAGLDTTGNWDLLALTATKQAKSFSGQLWSLGGHYRHVFYLTDDVTSHYLGNNRDLLGLNIPCKCNGCDCPGYQNKRPGRDTKSKTRVDFWMERIELSHHTAHCKSHHGGDGQIVFARRKLDPALLHRILERYWIDWNDCMLIFGRGDDGRGNLIDGKTLYLLETLPGMKLRGLKRKTTDEARGLASACLYLNLKLDHQYEGTEGRNLLKSIMRERYHPRFSDFTCLIQRRDAGINWDDAAFFSCGRYGSTYGVPWSVGRRYDQFGNVCYNRYETGIALIRIIANSDGESRIARDNMFCNRLESFYDYVAGNRFKNVVHFYGFMSVPVKTIPSTGSNRPAPYKPEAAVPGDRAFAFVFEHTKGPLLDFIEDMVDDCLERETWLAIFNFLHEIGTTLRDMHATIGPYRYVYLPISQSSPSIPCLTTIQPSPTLSHPQRSQPSPTPSHPPTTPSRTHALTLPLPKHPDPSTPPKILLRPKRSRLRAADFNIPHLHDRYAAPRGSPAPARFEAVLGEPTPVPRRPRAYIAPELRRAGNRPDQHTAATDAYAFARYALDLIDRASGGLFAGLGLGGRTGDVRVLYVEVLKGLEDVLAAEGGVVASSSASGGGGGGVDPRTKAMDNFLQLAKDVVSGGVILDGHYPVPESSHWY</sequence>
<accession>Q2H233</accession>
<evidence type="ECO:0000313" key="2">
    <source>
        <dbReference type="EMBL" id="EAQ87544.1"/>
    </source>
</evidence>
<evidence type="ECO:0000313" key="3">
    <source>
        <dbReference type="Proteomes" id="UP000001056"/>
    </source>
</evidence>
<dbReference type="eggNOG" id="ENOG502T4WU">
    <property type="taxonomic scope" value="Eukaryota"/>
</dbReference>
<dbReference type="STRING" id="306901.Q2H233"/>
<evidence type="ECO:0000256" key="1">
    <source>
        <dbReference type="SAM" id="MobiDB-lite"/>
    </source>
</evidence>
<name>Q2H233_CHAGB</name>
<feature type="compositionally biased region" description="Pro residues" evidence="1">
    <location>
        <begin position="856"/>
        <end position="865"/>
    </location>
</feature>
<proteinExistence type="predicted"/>
<dbReference type="VEuPathDB" id="FungiDB:CHGG_04163"/>
<dbReference type="EMBL" id="CH408032">
    <property type="protein sequence ID" value="EAQ87544.1"/>
    <property type="molecule type" value="Genomic_DNA"/>
</dbReference>
<dbReference type="OrthoDB" id="5979581at2759"/>
<dbReference type="AlphaFoldDB" id="Q2H233"/>
<protein>
    <submittedName>
        <fullName evidence="2">Uncharacterized protein</fullName>
    </submittedName>
</protein>
<dbReference type="RefSeq" id="XP_001223377.1">
    <property type="nucleotide sequence ID" value="XM_001223376.1"/>
</dbReference>
<reference evidence="3" key="1">
    <citation type="journal article" date="2015" name="Genome Announc.">
        <title>Draft genome sequence of the cellulolytic fungus Chaetomium globosum.</title>
        <authorList>
            <person name="Cuomo C.A."/>
            <person name="Untereiner W.A."/>
            <person name="Ma L.-J."/>
            <person name="Grabherr M."/>
            <person name="Birren B.W."/>
        </authorList>
    </citation>
    <scope>NUCLEOTIDE SEQUENCE [LARGE SCALE GENOMIC DNA]</scope>
    <source>
        <strain evidence="3">ATCC 6205 / CBS 148.51 / DSM 1962 / NBRC 6347 / NRRL 1970</strain>
    </source>
</reference>